<feature type="compositionally biased region" description="Low complexity" evidence="1">
    <location>
        <begin position="14"/>
        <end position="24"/>
    </location>
</feature>
<keyword evidence="3" id="KW-1185">Reference proteome</keyword>
<dbReference type="Proteomes" id="UP001500893">
    <property type="component" value="Unassembled WGS sequence"/>
</dbReference>
<evidence type="ECO:0000313" key="2">
    <source>
        <dbReference type="EMBL" id="GAA2773687.1"/>
    </source>
</evidence>
<dbReference type="EMBL" id="BAAAVM010000115">
    <property type="protein sequence ID" value="GAA2773687.1"/>
    <property type="molecule type" value="Genomic_DNA"/>
</dbReference>
<comment type="caution">
    <text evidence="2">The sequence shown here is derived from an EMBL/GenBank/DDBJ whole genome shotgun (WGS) entry which is preliminary data.</text>
</comment>
<evidence type="ECO:0000313" key="3">
    <source>
        <dbReference type="Proteomes" id="UP001500893"/>
    </source>
</evidence>
<accession>A0ABN3V1A5</accession>
<name>A0ABN3V1A5_9ACTN</name>
<gene>
    <name evidence="2" type="ORF">GCM10010521_59890</name>
</gene>
<organism evidence="2 3">
    <name type="scientific">Streptomyces rameus</name>
    <dbReference type="NCBI Taxonomy" id="68261"/>
    <lineage>
        <taxon>Bacteria</taxon>
        <taxon>Bacillati</taxon>
        <taxon>Actinomycetota</taxon>
        <taxon>Actinomycetes</taxon>
        <taxon>Kitasatosporales</taxon>
        <taxon>Streptomycetaceae</taxon>
        <taxon>Streptomyces</taxon>
    </lineage>
</organism>
<feature type="compositionally biased region" description="Gly residues" evidence="1">
    <location>
        <begin position="47"/>
        <end position="61"/>
    </location>
</feature>
<evidence type="ECO:0000256" key="1">
    <source>
        <dbReference type="SAM" id="MobiDB-lite"/>
    </source>
</evidence>
<protein>
    <submittedName>
        <fullName evidence="2">Uncharacterized protein</fullName>
    </submittedName>
</protein>
<sequence length="178" mass="17848">MYPSLKIRYSYSTWSTSPSCSVRSTGGGMPKGPRGLDPAFGAAAPLGQGGLGHEVGAGDLDGGQAAHGPQRQGDPRGRGQLGVAAQEAQREGVVVGGGAVLPRRRYEELVAQGQPGGGLLAPPGVLAAQSVSATTRTRMMRRAPGQGTHTCIACAGSSGSGAPIWSTSPMVAANQAKS</sequence>
<proteinExistence type="predicted"/>
<reference evidence="2 3" key="1">
    <citation type="journal article" date="2019" name="Int. J. Syst. Evol. Microbiol.">
        <title>The Global Catalogue of Microorganisms (GCM) 10K type strain sequencing project: providing services to taxonomists for standard genome sequencing and annotation.</title>
        <authorList>
            <consortium name="The Broad Institute Genomics Platform"/>
            <consortium name="The Broad Institute Genome Sequencing Center for Infectious Disease"/>
            <person name="Wu L."/>
            <person name="Ma J."/>
        </authorList>
    </citation>
    <scope>NUCLEOTIDE SEQUENCE [LARGE SCALE GENOMIC DNA]</scope>
    <source>
        <strain evidence="2 3">JCM 11574</strain>
    </source>
</reference>
<feature type="region of interest" description="Disordered" evidence="1">
    <location>
        <begin position="14"/>
        <end position="82"/>
    </location>
</feature>